<dbReference type="PANTHER" id="PTHR30037">
    <property type="entry name" value="DNA-3-METHYLADENINE GLYCOSYLASE 1"/>
    <property type="match status" value="1"/>
</dbReference>
<dbReference type="STRING" id="233100.SAMN05216526_0163"/>
<keyword evidence="3" id="KW-1185">Reference proteome</keyword>
<accession>A0A1R3VQ77</accession>
<feature type="binding site" evidence="1">
    <location>
        <position position="21"/>
    </location>
    <ligand>
        <name>Zn(2+)</name>
        <dbReference type="ChEBI" id="CHEBI:29105"/>
    </ligand>
</feature>
<dbReference type="InterPro" id="IPR052891">
    <property type="entry name" value="DNA-3mA_glycosylase"/>
</dbReference>
<dbReference type="GO" id="GO:0046872">
    <property type="term" value="F:metal ion binding"/>
    <property type="evidence" value="ECO:0007669"/>
    <property type="project" value="UniProtKB-KW"/>
</dbReference>
<dbReference type="InterPro" id="IPR011257">
    <property type="entry name" value="DNA_glycosylase"/>
</dbReference>
<dbReference type="Pfam" id="PF03352">
    <property type="entry name" value="Adenine_glyco"/>
    <property type="match status" value="1"/>
</dbReference>
<dbReference type="GO" id="GO:0008725">
    <property type="term" value="F:DNA-3-methyladenine glycosylase activity"/>
    <property type="evidence" value="ECO:0007669"/>
    <property type="project" value="InterPro"/>
</dbReference>
<keyword evidence="1" id="KW-0479">Metal-binding</keyword>
<reference evidence="2 3" key="1">
    <citation type="submission" date="2017-01" db="EMBL/GenBank/DDBJ databases">
        <authorList>
            <person name="Mah S.A."/>
            <person name="Swanson W.J."/>
            <person name="Moy G.W."/>
            <person name="Vacquier V.D."/>
        </authorList>
    </citation>
    <scope>NUCLEOTIDE SEQUENCE [LARGE SCALE GENOMIC DNA]</scope>
    <source>
        <strain evidence="2 3">M9</strain>
    </source>
</reference>
<sequence length="194" mass="22356">MANDIKRCAWCAQVPELIHYHDTEWGFPVYDDQHLFEKICLEIFQCGLSWRTVLEKRSRLRLVFHGFEHERMARMTDDDVERLMQDAGIIRHRGKIRAVIHNAARVPRLLEEEGSLASFIWRFAPDDSVAHVPQSVTTSPESLALAKALKSRGWKFVGPTNMYAFMQSMGLINDHETDCAIRDQVFQARAALNS</sequence>
<keyword evidence="1" id="KW-0862">Zinc</keyword>
<dbReference type="GO" id="GO:0006284">
    <property type="term" value="P:base-excision repair"/>
    <property type="evidence" value="ECO:0007669"/>
    <property type="project" value="InterPro"/>
</dbReference>
<feature type="binding site" evidence="1">
    <location>
        <position position="179"/>
    </location>
    <ligand>
        <name>Zn(2+)</name>
        <dbReference type="ChEBI" id="CHEBI:29105"/>
    </ligand>
</feature>
<dbReference type="PANTHER" id="PTHR30037:SF4">
    <property type="entry name" value="DNA-3-METHYLADENINE GLYCOSYLASE I"/>
    <property type="match status" value="1"/>
</dbReference>
<dbReference type="Proteomes" id="UP000223759">
    <property type="component" value="Unassembled WGS sequence"/>
</dbReference>
<feature type="binding site" evidence="1">
    <location>
        <position position="8"/>
    </location>
    <ligand>
        <name>Zn(2+)</name>
        <dbReference type="ChEBI" id="CHEBI:29105"/>
    </ligand>
</feature>
<dbReference type="EMBL" id="FTPK01000001">
    <property type="protein sequence ID" value="SIT65713.1"/>
    <property type="molecule type" value="Genomic_DNA"/>
</dbReference>
<name>A0A1R3VQ77_9GAMM</name>
<dbReference type="AlphaFoldDB" id="A0A1R3VQ77"/>
<feature type="binding site" evidence="1">
    <location>
        <position position="175"/>
    </location>
    <ligand>
        <name>Zn(2+)</name>
        <dbReference type="ChEBI" id="CHEBI:29105"/>
    </ligand>
</feature>
<dbReference type="SUPFAM" id="SSF48150">
    <property type="entry name" value="DNA-glycosylase"/>
    <property type="match status" value="1"/>
</dbReference>
<evidence type="ECO:0000313" key="2">
    <source>
        <dbReference type="EMBL" id="SIT65713.1"/>
    </source>
</evidence>
<dbReference type="InterPro" id="IPR005019">
    <property type="entry name" value="Adenine_glyco"/>
</dbReference>
<dbReference type="OrthoDB" id="9807664at2"/>
<protein>
    <submittedName>
        <fullName evidence="2">DNA-3-methyladenine glycosylase I</fullName>
    </submittedName>
</protein>
<dbReference type="RefSeq" id="WP_076754119.1">
    <property type="nucleotide sequence ID" value="NZ_CP023018.1"/>
</dbReference>
<gene>
    <name evidence="2" type="ORF">SAMN05216526_0163</name>
</gene>
<proteinExistence type="predicted"/>
<evidence type="ECO:0000256" key="1">
    <source>
        <dbReference type="PIRSR" id="PIRSR605019-1"/>
    </source>
</evidence>
<dbReference type="Gene3D" id="1.10.340.30">
    <property type="entry name" value="Hypothetical protein, domain 2"/>
    <property type="match status" value="1"/>
</dbReference>
<organism evidence="2 3">
    <name type="scientific">Ectothiorhodosinus mongolicus</name>
    <dbReference type="NCBI Taxonomy" id="233100"/>
    <lineage>
        <taxon>Bacteria</taxon>
        <taxon>Pseudomonadati</taxon>
        <taxon>Pseudomonadota</taxon>
        <taxon>Gammaproteobacteria</taxon>
        <taxon>Chromatiales</taxon>
        <taxon>Ectothiorhodospiraceae</taxon>
        <taxon>Ectothiorhodosinus</taxon>
    </lineage>
</organism>
<evidence type="ECO:0000313" key="3">
    <source>
        <dbReference type="Proteomes" id="UP000223759"/>
    </source>
</evidence>